<dbReference type="GeneID" id="5324608"/>
<accession>A6UNJ9</accession>
<keyword evidence="1" id="KW-1133">Transmembrane helix</keyword>
<dbReference type="AlphaFoldDB" id="A6UNJ9"/>
<organism evidence="2 3">
    <name type="scientific">Methanococcus vannielii (strain ATCC 35089 / DSM 1224 / JCM 13029 / OCM 148 / SB)</name>
    <dbReference type="NCBI Taxonomy" id="406327"/>
    <lineage>
        <taxon>Archaea</taxon>
        <taxon>Methanobacteriati</taxon>
        <taxon>Methanobacteriota</taxon>
        <taxon>Methanomada group</taxon>
        <taxon>Methanococci</taxon>
        <taxon>Methanococcales</taxon>
        <taxon>Methanococcaceae</taxon>
        <taxon>Methanococcus</taxon>
    </lineage>
</organism>
<proteinExistence type="predicted"/>
<dbReference type="KEGG" id="mvn:Mevan_0160"/>
<feature type="transmembrane region" description="Helical" evidence="1">
    <location>
        <begin position="6"/>
        <end position="23"/>
    </location>
</feature>
<evidence type="ECO:0000313" key="2">
    <source>
        <dbReference type="EMBL" id="ABR54071.1"/>
    </source>
</evidence>
<dbReference type="RefSeq" id="WP_011971975.1">
    <property type="nucleotide sequence ID" value="NC_009634.1"/>
</dbReference>
<dbReference type="Pfam" id="PF12650">
    <property type="entry name" value="DUF3784"/>
    <property type="match status" value="1"/>
</dbReference>
<feature type="transmembrane region" description="Helical" evidence="1">
    <location>
        <begin position="78"/>
        <end position="102"/>
    </location>
</feature>
<dbReference type="eggNOG" id="arCOG10151">
    <property type="taxonomic scope" value="Archaea"/>
</dbReference>
<evidence type="ECO:0000256" key="1">
    <source>
        <dbReference type="SAM" id="Phobius"/>
    </source>
</evidence>
<feature type="transmembrane region" description="Helical" evidence="1">
    <location>
        <begin position="51"/>
        <end position="72"/>
    </location>
</feature>
<protein>
    <recommendedName>
        <fullName evidence="4">DUF3784 domain-containing protein</fullName>
    </recommendedName>
</protein>
<gene>
    <name evidence="2" type="ordered locus">Mevan_0160</name>
</gene>
<keyword evidence="1" id="KW-0812">Transmembrane</keyword>
<dbReference type="HOGENOM" id="CLU_160574_1_0_2"/>
<evidence type="ECO:0008006" key="4">
    <source>
        <dbReference type="Google" id="ProtNLM"/>
    </source>
</evidence>
<dbReference type="EMBL" id="CP000742">
    <property type="protein sequence ID" value="ABR54071.1"/>
    <property type="molecule type" value="Genomic_DNA"/>
</dbReference>
<sequence>MEFIFEIIFFINALILAALGFAIRIKKASFLISGYNTSSKEEKAKYDEVKLCNFVGNLLFVLSGILFSIGIFKLINIAYFRHILDFGMILFVIVIMASLIYLNTGKRFKKLK</sequence>
<keyword evidence="3" id="KW-1185">Reference proteome</keyword>
<keyword evidence="1" id="KW-0472">Membrane</keyword>
<evidence type="ECO:0000313" key="3">
    <source>
        <dbReference type="Proteomes" id="UP000001107"/>
    </source>
</evidence>
<dbReference type="Proteomes" id="UP000001107">
    <property type="component" value="Chromosome"/>
</dbReference>
<reference evidence="2" key="1">
    <citation type="submission" date="2007-06" db="EMBL/GenBank/DDBJ databases">
        <title>Complete sequence of Methanococcus vannielii SB.</title>
        <authorList>
            <consortium name="US DOE Joint Genome Institute"/>
            <person name="Copeland A."/>
            <person name="Lucas S."/>
            <person name="Lapidus A."/>
            <person name="Barry K."/>
            <person name="Glavina del Rio T."/>
            <person name="Dalin E."/>
            <person name="Tice H."/>
            <person name="Pitluck S."/>
            <person name="Chain P."/>
            <person name="Malfatti S."/>
            <person name="Shin M."/>
            <person name="Vergez L."/>
            <person name="Schmutz J."/>
            <person name="Larimer F."/>
            <person name="Land M."/>
            <person name="Hauser L."/>
            <person name="Kyrpides N."/>
            <person name="Anderson I."/>
            <person name="Sieprawska-Lupa M."/>
            <person name="Whitman W.B."/>
            <person name="Richardson P."/>
        </authorList>
    </citation>
    <scope>NUCLEOTIDE SEQUENCE [LARGE SCALE GENOMIC DNA]</scope>
    <source>
        <strain evidence="2">SB</strain>
    </source>
</reference>
<name>A6UNJ9_METVS</name>
<dbReference type="InterPro" id="IPR017259">
    <property type="entry name" value="UCP037672"/>
</dbReference>